<dbReference type="Gene3D" id="3.40.50.300">
    <property type="entry name" value="P-loop containing nucleotide triphosphate hydrolases"/>
    <property type="match status" value="1"/>
</dbReference>
<feature type="domain" description="ABC transporter" evidence="3">
    <location>
        <begin position="6"/>
        <end position="233"/>
    </location>
</feature>
<sequence>MDLNVISLKHVEKRFKNHSVIKDISLQINQGEIFGLLGPSGSGKTTLIKMIVGIEKPSKGEIKVLDKKMPSFDILGKIGYMGQLDSLYEDLTGMENLKYFGQLNNIKRRDIEGRINPIIERLGLKEDIDKLVCKYSGGMKKRLSLALALIHNPSLLILDEPTVGIDPVLRKEIWNLFEDLKKIGTTLIITTHIMEEADRCERICLIREGEILSIGKTEDLKKEAKDGKLENLFF</sequence>
<evidence type="ECO:0000256" key="1">
    <source>
        <dbReference type="ARBA" id="ARBA00022741"/>
    </source>
</evidence>
<dbReference type="OrthoDB" id="1756772at2"/>
<dbReference type="PANTHER" id="PTHR43038">
    <property type="entry name" value="ATP-BINDING CASSETTE, SUB-FAMILY H, MEMBER 1"/>
    <property type="match status" value="1"/>
</dbReference>
<dbReference type="InterPro" id="IPR017871">
    <property type="entry name" value="ABC_transporter-like_CS"/>
</dbReference>
<dbReference type="InterPro" id="IPR003439">
    <property type="entry name" value="ABC_transporter-like_ATP-bd"/>
</dbReference>
<dbReference type="GO" id="GO:0005524">
    <property type="term" value="F:ATP binding"/>
    <property type="evidence" value="ECO:0007669"/>
    <property type="project" value="UniProtKB-KW"/>
</dbReference>
<protein>
    <submittedName>
        <fullName evidence="4">ABC transporter ATP-binding protein</fullName>
    </submittedName>
</protein>
<dbReference type="InterPro" id="IPR027417">
    <property type="entry name" value="P-loop_NTPase"/>
</dbReference>
<dbReference type="EMBL" id="NOJY02000038">
    <property type="protein sequence ID" value="RDY26023.1"/>
    <property type="molecule type" value="Genomic_DNA"/>
</dbReference>
<evidence type="ECO:0000259" key="3">
    <source>
        <dbReference type="PROSITE" id="PS50893"/>
    </source>
</evidence>
<keyword evidence="5" id="KW-1185">Reference proteome</keyword>
<comment type="caution">
    <text evidence="4">The sequence shown here is derived from an EMBL/GenBank/DDBJ whole genome shotgun (WGS) entry which is preliminary data.</text>
</comment>
<dbReference type="CDD" id="cd03230">
    <property type="entry name" value="ABC_DR_subfamily_A"/>
    <property type="match status" value="1"/>
</dbReference>
<dbReference type="SUPFAM" id="SSF52540">
    <property type="entry name" value="P-loop containing nucleoside triphosphate hydrolases"/>
    <property type="match status" value="1"/>
</dbReference>
<dbReference type="GO" id="GO:0016887">
    <property type="term" value="F:ATP hydrolysis activity"/>
    <property type="evidence" value="ECO:0007669"/>
    <property type="project" value="InterPro"/>
</dbReference>
<dbReference type="PROSITE" id="PS00211">
    <property type="entry name" value="ABC_TRANSPORTER_1"/>
    <property type="match status" value="1"/>
</dbReference>
<reference evidence="4 5" key="1">
    <citation type="journal article" date="2017" name="Genome Announc.">
        <title>Draft Genome Sequence of Romboutsia weinsteinii sp. nov. Strain CCRI-19649(T) Isolated from Surface Water.</title>
        <authorList>
            <person name="Maheux A.F."/>
            <person name="Boudreau D.K."/>
            <person name="Berube E."/>
            <person name="Boissinot M."/>
            <person name="Cantin P."/>
            <person name="Raymond F."/>
            <person name="Corbeil J."/>
            <person name="Omar R.F."/>
            <person name="Bergeron M.G."/>
        </authorList>
    </citation>
    <scope>NUCLEOTIDE SEQUENCE [LARGE SCALE GENOMIC DNA]</scope>
    <source>
        <strain evidence="4 5">CCRI-19649</strain>
    </source>
</reference>
<dbReference type="AlphaFoldDB" id="A0A371IZZ1"/>
<evidence type="ECO:0000313" key="5">
    <source>
        <dbReference type="Proteomes" id="UP000215694"/>
    </source>
</evidence>
<dbReference type="Pfam" id="PF00005">
    <property type="entry name" value="ABC_tran"/>
    <property type="match status" value="1"/>
</dbReference>
<evidence type="ECO:0000313" key="4">
    <source>
        <dbReference type="EMBL" id="RDY26023.1"/>
    </source>
</evidence>
<dbReference type="InterPro" id="IPR003593">
    <property type="entry name" value="AAA+_ATPase"/>
</dbReference>
<dbReference type="Proteomes" id="UP000215694">
    <property type="component" value="Unassembled WGS sequence"/>
</dbReference>
<proteinExistence type="predicted"/>
<dbReference type="SMART" id="SM00382">
    <property type="entry name" value="AAA"/>
    <property type="match status" value="1"/>
</dbReference>
<name>A0A371IZZ1_9FIRM</name>
<dbReference type="PANTHER" id="PTHR43038:SF3">
    <property type="entry name" value="ABC TRANSPORTER G FAMILY MEMBER 20 ISOFORM X1"/>
    <property type="match status" value="1"/>
</dbReference>
<keyword evidence="1" id="KW-0547">Nucleotide-binding</keyword>
<keyword evidence="2 4" id="KW-0067">ATP-binding</keyword>
<gene>
    <name evidence="4" type="ORF">CHL78_015430</name>
</gene>
<organism evidence="4 5">
    <name type="scientific">Romboutsia weinsteinii</name>
    <dbReference type="NCBI Taxonomy" id="2020949"/>
    <lineage>
        <taxon>Bacteria</taxon>
        <taxon>Bacillati</taxon>
        <taxon>Bacillota</taxon>
        <taxon>Clostridia</taxon>
        <taxon>Peptostreptococcales</taxon>
        <taxon>Peptostreptococcaceae</taxon>
        <taxon>Romboutsia</taxon>
    </lineage>
</organism>
<dbReference type="PROSITE" id="PS50893">
    <property type="entry name" value="ABC_TRANSPORTER_2"/>
    <property type="match status" value="1"/>
</dbReference>
<evidence type="ECO:0000256" key="2">
    <source>
        <dbReference type="ARBA" id="ARBA00022840"/>
    </source>
</evidence>
<accession>A0A371IZZ1</accession>